<gene>
    <name evidence="1" type="ORF">CBW52_08200</name>
</gene>
<evidence type="ECO:0008006" key="3">
    <source>
        <dbReference type="Google" id="ProtNLM"/>
    </source>
</evidence>
<reference evidence="1 2" key="1">
    <citation type="submission" date="2017-05" db="EMBL/GenBank/DDBJ databases">
        <title>Whole genome sequencing of Yersinia kristensenii.</title>
        <authorList>
            <person name="Campioni F."/>
        </authorList>
    </citation>
    <scope>NUCLEOTIDE SEQUENCE [LARGE SCALE GENOMIC DNA]</scope>
    <source>
        <strain evidence="1 2">CFSAN060538</strain>
    </source>
</reference>
<dbReference type="AlphaFoldDB" id="A0AB73Q628"/>
<keyword evidence="2" id="KW-1185">Reference proteome</keyword>
<dbReference type="RefSeq" id="WP_087795130.1">
    <property type="nucleotide sequence ID" value="NZ_CAWNET010000061.1"/>
</dbReference>
<comment type="caution">
    <text evidence="1">The sequence shown here is derived from an EMBL/GenBank/DDBJ whole genome shotgun (WGS) entry which is preliminary data.</text>
</comment>
<evidence type="ECO:0000313" key="1">
    <source>
        <dbReference type="EMBL" id="OVZ81075.1"/>
    </source>
</evidence>
<proteinExistence type="predicted"/>
<accession>A0AB73Q628</accession>
<name>A0AB73Q628_YERKR</name>
<dbReference type="Gene3D" id="1.20.120.330">
    <property type="entry name" value="Nucleotidyltransferases domain 2"/>
    <property type="match status" value="1"/>
</dbReference>
<sequence length="131" mass="15228">MALNNNDFLLSAIANFKFNNEVGYRNAISRAYYSTYHKSLSQVVKMPATRSSHHVALIQYLASEQCFQNEQYEEETLKELSRCMKQLRNARNKADYKLDTTIKKTVAEENMALAHRIFDLWGDSQERLNGQ</sequence>
<evidence type="ECO:0000313" key="2">
    <source>
        <dbReference type="Proteomes" id="UP000195840"/>
    </source>
</evidence>
<dbReference type="Proteomes" id="UP000195840">
    <property type="component" value="Unassembled WGS sequence"/>
</dbReference>
<protein>
    <recommendedName>
        <fullName evidence="3">HEPN domain-containing protein</fullName>
    </recommendedName>
</protein>
<dbReference type="EMBL" id="NHOG01000009">
    <property type="protein sequence ID" value="OVZ81075.1"/>
    <property type="molecule type" value="Genomic_DNA"/>
</dbReference>
<organism evidence="1 2">
    <name type="scientific">Yersinia kristensenii</name>
    <dbReference type="NCBI Taxonomy" id="28152"/>
    <lineage>
        <taxon>Bacteria</taxon>
        <taxon>Pseudomonadati</taxon>
        <taxon>Pseudomonadota</taxon>
        <taxon>Gammaproteobacteria</taxon>
        <taxon>Enterobacterales</taxon>
        <taxon>Yersiniaceae</taxon>
        <taxon>Yersinia</taxon>
    </lineage>
</organism>